<name>A0A504JG96_9FLAO</name>
<evidence type="ECO:0000313" key="2">
    <source>
        <dbReference type="EMBL" id="TPN85421.1"/>
    </source>
</evidence>
<sequence length="333" mass="36012">MPGQFVINGATLKCPLCSSSGKLVVSHAEVEMQDTQWATDADKSKSNLVFSGVCKKWKKNPPPCASVISPTKWKRTADSVAVDGKLALLDSSTIKCATGGKTITITNTAQIDIPTDLPDIQEEEETQEEVKTSEWTDPVQDPEITLFTFSGNYRPKGSTFGGVRRRSNGSVRNHTGLDIFAEAGTELYACLDGVVDQIYTGPGFGLVVVIKIDSIDDLKNARNQYALTYGPDEIEQGSAFNYDGNIFLRYAHLQEASVNAGDIVKSGDVIGLSGVSGNASGTRAPHLHFEIANMARSRGLANKINPAFFVNHKLAEDANRAHQELIAQRAHRA</sequence>
<evidence type="ECO:0000259" key="1">
    <source>
        <dbReference type="Pfam" id="PF01551"/>
    </source>
</evidence>
<dbReference type="InterPro" id="IPR050570">
    <property type="entry name" value="Cell_wall_metabolism_enzyme"/>
</dbReference>
<evidence type="ECO:0000313" key="3">
    <source>
        <dbReference type="Proteomes" id="UP000315540"/>
    </source>
</evidence>
<dbReference type="AlphaFoldDB" id="A0A504JG96"/>
<comment type="caution">
    <text evidence="2">The sequence shown here is derived from an EMBL/GenBank/DDBJ whole genome shotgun (WGS) entry which is preliminary data.</text>
</comment>
<dbReference type="Proteomes" id="UP000315540">
    <property type="component" value="Unassembled WGS sequence"/>
</dbReference>
<dbReference type="InterPro" id="IPR011055">
    <property type="entry name" value="Dup_hybrid_motif"/>
</dbReference>
<proteinExistence type="predicted"/>
<dbReference type="PANTHER" id="PTHR21666:SF270">
    <property type="entry name" value="MUREIN HYDROLASE ACTIVATOR ENVC"/>
    <property type="match status" value="1"/>
</dbReference>
<dbReference type="OrthoDB" id="1154295at2"/>
<gene>
    <name evidence="2" type="ORF">FHK87_15515</name>
</gene>
<dbReference type="GO" id="GO:0004222">
    <property type="term" value="F:metalloendopeptidase activity"/>
    <property type="evidence" value="ECO:0007669"/>
    <property type="project" value="TreeGrafter"/>
</dbReference>
<protein>
    <submittedName>
        <fullName evidence="2">DUF4280 domain-containing protein</fullName>
    </submittedName>
</protein>
<feature type="domain" description="M23ase beta-sheet core" evidence="1">
    <location>
        <begin position="244"/>
        <end position="294"/>
    </location>
</feature>
<organism evidence="2 3">
    <name type="scientific">Aquimarina algicola</name>
    <dbReference type="NCBI Taxonomy" id="2589995"/>
    <lineage>
        <taxon>Bacteria</taxon>
        <taxon>Pseudomonadati</taxon>
        <taxon>Bacteroidota</taxon>
        <taxon>Flavobacteriia</taxon>
        <taxon>Flavobacteriales</taxon>
        <taxon>Flavobacteriaceae</taxon>
        <taxon>Aquimarina</taxon>
    </lineage>
</organism>
<dbReference type="InterPro" id="IPR025460">
    <property type="entry name" value="DUF4280"/>
</dbReference>
<dbReference type="InterPro" id="IPR016047">
    <property type="entry name" value="M23ase_b-sheet_dom"/>
</dbReference>
<keyword evidence="3" id="KW-1185">Reference proteome</keyword>
<dbReference type="PANTHER" id="PTHR21666">
    <property type="entry name" value="PEPTIDASE-RELATED"/>
    <property type="match status" value="1"/>
</dbReference>
<accession>A0A504JG96</accession>
<reference evidence="2 3" key="1">
    <citation type="submission" date="2019-06" db="EMBL/GenBank/DDBJ databases">
        <authorList>
            <person name="Meng X."/>
        </authorList>
    </citation>
    <scope>NUCLEOTIDE SEQUENCE [LARGE SCALE GENOMIC DNA]</scope>
    <source>
        <strain evidence="2 3">M625</strain>
    </source>
</reference>
<dbReference type="SUPFAM" id="SSF51261">
    <property type="entry name" value="Duplicated hybrid motif"/>
    <property type="match status" value="2"/>
</dbReference>
<dbReference type="EMBL" id="VFWZ01000004">
    <property type="protein sequence ID" value="TPN85421.1"/>
    <property type="molecule type" value="Genomic_DNA"/>
</dbReference>
<dbReference type="RefSeq" id="WP_140594667.1">
    <property type="nucleotide sequence ID" value="NZ_VFWZ01000004.1"/>
</dbReference>
<dbReference type="Gene3D" id="2.70.70.10">
    <property type="entry name" value="Glucose Permease (Domain IIA)"/>
    <property type="match status" value="1"/>
</dbReference>
<dbReference type="CDD" id="cd12797">
    <property type="entry name" value="M23_peptidase"/>
    <property type="match status" value="1"/>
</dbReference>
<dbReference type="Pfam" id="PF14107">
    <property type="entry name" value="DUF4280"/>
    <property type="match status" value="1"/>
</dbReference>
<dbReference type="Pfam" id="PF01551">
    <property type="entry name" value="Peptidase_M23"/>
    <property type="match status" value="1"/>
</dbReference>